<feature type="compositionally biased region" description="Basic and acidic residues" evidence="10">
    <location>
        <begin position="1"/>
        <end position="11"/>
    </location>
</feature>
<evidence type="ECO:0000259" key="11">
    <source>
        <dbReference type="Pfam" id="PF12269"/>
    </source>
</evidence>
<comment type="subcellular location">
    <subcellularLocation>
        <location evidence="1">Nucleus</location>
    </subcellularLocation>
</comment>
<feature type="compositionally biased region" description="Basic and acidic residues" evidence="10">
    <location>
        <begin position="53"/>
        <end position="64"/>
    </location>
</feature>
<evidence type="ECO:0000256" key="8">
    <source>
        <dbReference type="ARBA" id="ARBA00023242"/>
    </source>
</evidence>
<evidence type="ECO:0000256" key="3">
    <source>
        <dbReference type="ARBA" id="ARBA00022771"/>
    </source>
</evidence>
<evidence type="ECO:0000256" key="5">
    <source>
        <dbReference type="ARBA" id="ARBA00023015"/>
    </source>
</evidence>
<dbReference type="HOGENOM" id="CLU_041345_0_0_1"/>
<dbReference type="OMA" id="KHIELCW"/>
<dbReference type="GO" id="GO:0048188">
    <property type="term" value="C:Set1C/COMPASS complex"/>
    <property type="evidence" value="ECO:0007669"/>
    <property type="project" value="InterPro"/>
</dbReference>
<dbReference type="GO" id="GO:0003677">
    <property type="term" value="F:DNA binding"/>
    <property type="evidence" value="ECO:0007669"/>
    <property type="project" value="UniProtKB-KW"/>
</dbReference>
<keyword evidence="3" id="KW-0863">Zinc-finger</keyword>
<sequence>MTDEEELKKQTDANLRAIMAKTAQREAQLASTSTSHEKVEPQEKKKRGRKKKEVVEREQRERMQKQQNRQITEDDYVPNRPTRQQSADLRRKKAHKPEQEVYHEPVQCLNPDCIYEAEPYSKYCSRECGMMLARLRLVEHLPKRVAEHFGDGPAGPRTLEAEIIEKQVKVREEFKQTTEKESVLIAFLQKLDTFVANQVDLKPLGTEERLDDTVSYACLICANNDIPLSKYVKHIELCWARSERAMSFGAPEKNNDKIYCEYKEEKTGSYCKRLKSLCPEHRKPGVEQHLMVCGYPKKWIDMFGTSTYTGTFSELIALEDPFGDEGCRTLKEVCSMHLKWIPSIRGCIELEQAGLFQRLFDLVTENSRLQDRLEWNSNALSIMIHPNKSEVVDKEAFANFVRRMQNLSVSAPPPPDGERSFSSEASSSSSREKTDDDMNDVGLFLAELAVQKEQQAALERLNQQQDGGGGQGCARTRPPPPPSTPSTSVTHSSTNSFHMLSISSTSDAPPPPLQTPPDPPLISPPRPSSNFSVDRFLK</sequence>
<dbReference type="OrthoDB" id="419183at2759"/>
<evidence type="ECO:0000313" key="13">
    <source>
        <dbReference type="Proteomes" id="UP000008068"/>
    </source>
</evidence>
<keyword evidence="2" id="KW-0479">Metal-binding</keyword>
<dbReference type="AlphaFoldDB" id="G0P9M5"/>
<evidence type="ECO:0000256" key="10">
    <source>
        <dbReference type="SAM" id="MobiDB-lite"/>
    </source>
</evidence>
<proteinExistence type="predicted"/>
<organism evidence="13">
    <name type="scientific">Caenorhabditis brenneri</name>
    <name type="common">Nematode worm</name>
    <dbReference type="NCBI Taxonomy" id="135651"/>
    <lineage>
        <taxon>Eukaryota</taxon>
        <taxon>Metazoa</taxon>
        <taxon>Ecdysozoa</taxon>
        <taxon>Nematoda</taxon>
        <taxon>Chromadorea</taxon>
        <taxon>Rhabditida</taxon>
        <taxon>Rhabditina</taxon>
        <taxon>Rhabditomorpha</taxon>
        <taxon>Rhabditoidea</taxon>
        <taxon>Rhabditidae</taxon>
        <taxon>Peloderinae</taxon>
        <taxon>Caenorhabditis</taxon>
    </lineage>
</organism>
<dbReference type="InterPro" id="IPR022056">
    <property type="entry name" value="CpG-bd_C"/>
</dbReference>
<feature type="compositionally biased region" description="Polar residues" evidence="10">
    <location>
        <begin position="497"/>
        <end position="507"/>
    </location>
</feature>
<dbReference type="Pfam" id="PF12269">
    <property type="entry name" value="CpG_bind_C"/>
    <property type="match status" value="1"/>
</dbReference>
<evidence type="ECO:0000256" key="7">
    <source>
        <dbReference type="ARBA" id="ARBA00023163"/>
    </source>
</evidence>
<dbReference type="GO" id="GO:0008270">
    <property type="term" value="F:zinc ion binding"/>
    <property type="evidence" value="ECO:0007669"/>
    <property type="project" value="UniProtKB-KW"/>
</dbReference>
<evidence type="ECO:0000256" key="4">
    <source>
        <dbReference type="ARBA" id="ARBA00022833"/>
    </source>
</evidence>
<evidence type="ECO:0000256" key="2">
    <source>
        <dbReference type="ARBA" id="ARBA00022723"/>
    </source>
</evidence>
<feature type="region of interest" description="Disordered" evidence="10">
    <location>
        <begin position="1"/>
        <end position="98"/>
    </location>
</feature>
<keyword evidence="8" id="KW-0539">Nucleus</keyword>
<dbReference type="InterPro" id="IPR037869">
    <property type="entry name" value="Spp1/CFP1"/>
</dbReference>
<keyword evidence="7" id="KW-0804">Transcription</keyword>
<dbReference type="GO" id="GO:0060290">
    <property type="term" value="P:transdifferentiation"/>
    <property type="evidence" value="ECO:0007669"/>
    <property type="project" value="EnsemblMetazoa"/>
</dbReference>
<keyword evidence="6" id="KW-0238">DNA-binding</keyword>
<keyword evidence="5" id="KW-0805">Transcription regulation</keyword>
<name>G0P9M5_CAEBE</name>
<feature type="region of interest" description="Disordered" evidence="10">
    <location>
        <begin position="462"/>
        <end position="538"/>
    </location>
</feature>
<evidence type="ECO:0000256" key="1">
    <source>
        <dbReference type="ARBA" id="ARBA00004123"/>
    </source>
</evidence>
<protein>
    <recommendedName>
        <fullName evidence="9">CXXC-type zinc finger protein 1</fullName>
    </recommendedName>
</protein>
<evidence type="ECO:0000313" key="12">
    <source>
        <dbReference type="EMBL" id="EGT48562.1"/>
    </source>
</evidence>
<feature type="compositionally biased region" description="Low complexity" evidence="10">
    <location>
        <begin position="485"/>
        <end position="496"/>
    </location>
</feature>
<reference evidence="13" key="1">
    <citation type="submission" date="2011-07" db="EMBL/GenBank/DDBJ databases">
        <authorList>
            <consortium name="Caenorhabditis brenneri Sequencing and Analysis Consortium"/>
            <person name="Wilson R.K."/>
        </authorList>
    </citation>
    <scope>NUCLEOTIDE SEQUENCE [LARGE SCALE GENOMIC DNA]</scope>
    <source>
        <strain evidence="13">PB2801</strain>
    </source>
</reference>
<evidence type="ECO:0000256" key="6">
    <source>
        <dbReference type="ARBA" id="ARBA00023125"/>
    </source>
</evidence>
<dbReference type="FunCoup" id="G0P9M5">
    <property type="interactions" value="20"/>
</dbReference>
<evidence type="ECO:0000256" key="9">
    <source>
        <dbReference type="ARBA" id="ARBA00023828"/>
    </source>
</evidence>
<feature type="domain" description="CpG binding protein C-terminal" evidence="11">
    <location>
        <begin position="133"/>
        <end position="383"/>
    </location>
</feature>
<keyword evidence="4" id="KW-0862">Zinc</keyword>
<dbReference type="Proteomes" id="UP000008068">
    <property type="component" value="Unassembled WGS sequence"/>
</dbReference>
<dbReference type="GO" id="GO:0045893">
    <property type="term" value="P:positive regulation of DNA-templated transcription"/>
    <property type="evidence" value="ECO:0007669"/>
    <property type="project" value="TreeGrafter"/>
</dbReference>
<dbReference type="PANTHER" id="PTHR46174:SF1">
    <property type="entry name" value="CXXC-TYPE ZINC FINGER PROTEIN 1"/>
    <property type="match status" value="1"/>
</dbReference>
<gene>
    <name evidence="12" type="ORF">CAEBREN_12844</name>
</gene>
<keyword evidence="13" id="KW-1185">Reference proteome</keyword>
<dbReference type="InParanoid" id="G0P9M5"/>
<dbReference type="PANTHER" id="PTHR46174">
    <property type="entry name" value="CXXC-TYPE ZINC FINGER PROTEIN 1"/>
    <property type="match status" value="1"/>
</dbReference>
<feature type="compositionally biased region" description="Pro residues" evidence="10">
    <location>
        <begin position="508"/>
        <end position="527"/>
    </location>
</feature>
<accession>G0P9M5</accession>
<dbReference type="eggNOG" id="KOG1632">
    <property type="taxonomic scope" value="Eukaryota"/>
</dbReference>
<dbReference type="STRING" id="135651.G0P9M5"/>
<dbReference type="EMBL" id="GL380155">
    <property type="protein sequence ID" value="EGT48562.1"/>
    <property type="molecule type" value="Genomic_DNA"/>
</dbReference>
<feature type="region of interest" description="Disordered" evidence="10">
    <location>
        <begin position="407"/>
        <end position="437"/>
    </location>
</feature>